<organism evidence="11 12">
    <name type="scientific">Eragrostis curvula</name>
    <name type="common">weeping love grass</name>
    <dbReference type="NCBI Taxonomy" id="38414"/>
    <lineage>
        <taxon>Eukaryota</taxon>
        <taxon>Viridiplantae</taxon>
        <taxon>Streptophyta</taxon>
        <taxon>Embryophyta</taxon>
        <taxon>Tracheophyta</taxon>
        <taxon>Spermatophyta</taxon>
        <taxon>Magnoliopsida</taxon>
        <taxon>Liliopsida</taxon>
        <taxon>Poales</taxon>
        <taxon>Poaceae</taxon>
        <taxon>PACMAD clade</taxon>
        <taxon>Chloridoideae</taxon>
        <taxon>Eragrostideae</taxon>
        <taxon>Eragrostidinae</taxon>
        <taxon>Eragrostis</taxon>
    </lineage>
</organism>
<evidence type="ECO:0000256" key="4">
    <source>
        <dbReference type="ARBA" id="ARBA00022741"/>
    </source>
</evidence>
<feature type="domain" description="Disease resistance protein winged helix" evidence="9">
    <location>
        <begin position="278"/>
        <end position="348"/>
    </location>
</feature>
<dbReference type="EMBL" id="RWGY01000013">
    <property type="protein sequence ID" value="TVU24904.1"/>
    <property type="molecule type" value="Genomic_DNA"/>
</dbReference>
<keyword evidence="12" id="KW-1185">Reference proteome</keyword>
<dbReference type="Gene3D" id="1.10.8.430">
    <property type="entry name" value="Helical domain of apoptotic protease-activating factors"/>
    <property type="match status" value="1"/>
</dbReference>
<dbReference type="Pfam" id="PF18052">
    <property type="entry name" value="Rx_N"/>
    <property type="match status" value="1"/>
</dbReference>
<dbReference type="InterPro" id="IPR032675">
    <property type="entry name" value="LRR_dom_sf"/>
</dbReference>
<dbReference type="PANTHER" id="PTHR23155:SF906">
    <property type="entry name" value="OS08G0205100 PROTEIN"/>
    <property type="match status" value="1"/>
</dbReference>
<keyword evidence="5" id="KW-0611">Plant defense</keyword>
<dbReference type="InterPro" id="IPR042197">
    <property type="entry name" value="Apaf_helical"/>
</dbReference>
<evidence type="ECO:0000256" key="6">
    <source>
        <dbReference type="ARBA" id="ARBA00023054"/>
    </source>
</evidence>
<gene>
    <name evidence="11" type="ORF">EJB05_27369</name>
</gene>
<dbReference type="SUPFAM" id="SSF52540">
    <property type="entry name" value="P-loop containing nucleoside triphosphate hydrolases"/>
    <property type="match status" value="1"/>
</dbReference>
<keyword evidence="3" id="KW-0677">Repeat</keyword>
<keyword evidence="6" id="KW-0175">Coiled coil</keyword>
<comment type="caution">
    <text evidence="11">The sequence shown here is derived from an EMBL/GenBank/DDBJ whole genome shotgun (WGS) entry which is preliminary data.</text>
</comment>
<evidence type="ECO:0000259" key="7">
    <source>
        <dbReference type="Pfam" id="PF00931"/>
    </source>
</evidence>
<dbReference type="InterPro" id="IPR036388">
    <property type="entry name" value="WH-like_DNA-bd_sf"/>
</dbReference>
<protein>
    <recommendedName>
        <fullName evidence="13">NB-ARC domain-containing protein</fullName>
    </recommendedName>
</protein>
<dbReference type="Gramene" id="TVU24904">
    <property type="protein sequence ID" value="TVU24904"/>
    <property type="gene ID" value="EJB05_27369"/>
</dbReference>
<dbReference type="GO" id="GO:0042742">
    <property type="term" value="P:defense response to bacterium"/>
    <property type="evidence" value="ECO:0007669"/>
    <property type="project" value="UniProtKB-ARBA"/>
</dbReference>
<evidence type="ECO:0000259" key="9">
    <source>
        <dbReference type="Pfam" id="PF23559"/>
    </source>
</evidence>
<evidence type="ECO:0000256" key="2">
    <source>
        <dbReference type="ARBA" id="ARBA00022614"/>
    </source>
</evidence>
<dbReference type="InterPro" id="IPR055414">
    <property type="entry name" value="LRR_R13L4/SHOC2-like"/>
</dbReference>
<feature type="non-terminal residue" evidence="11">
    <location>
        <position position="1"/>
    </location>
</feature>
<feature type="domain" description="Disease resistance R13L4/SHOC-2-like LRR" evidence="10">
    <location>
        <begin position="402"/>
        <end position="481"/>
    </location>
</feature>
<comment type="similarity">
    <text evidence="1">Belongs to the disease resistance NB-LRR family.</text>
</comment>
<dbReference type="InterPro" id="IPR044974">
    <property type="entry name" value="Disease_R_plants"/>
</dbReference>
<dbReference type="Gene3D" id="3.80.10.10">
    <property type="entry name" value="Ribonuclease Inhibitor"/>
    <property type="match status" value="1"/>
</dbReference>
<sequence>MDELDPSVKNWRSHVREMAYDIEDCIDDFMHHLEDIDPKEGFINNTVRCLKTVRQRHRIAHQIDKLKTRVLEASKRRKRYNLDYHASTGLVAVDPQVTSLYPKAANLVEDTLQASENIWNIKVDDLWDVQTWNTISRAFPENENGSRIIVTTRVEDVASWACPHHHDCIYRMNPLDSQDSRTLFFNRIYGCEDNCPVQFEKVSAEILKKCRGLPLAIVTIAGLLANQPATLKEWEKTLHSLTMPVGTHPTLEGMRKILNLSYKNLPPHLRTCLLYLGIYPEDYEIKRDDLIRQWVAEGFVCNLHGQELNDVAKSYFNELINRNLILPESTDCGEVLSCRVHDMMLDLIWHRCKDDNFVTVLCNSKDMETHQDNKARRLYLNCSNADLVDGRVSGTILSSMSQVRSFAAYGESKCVPPLVLFKYLWVLILDIFSYEMECKVDLTAISQLFQLKYLKIAGNYIVDVMLPSKIQGLMHLETLDIIYLFSATINVLGELTNLRDLTLCYTDYDDIPDHETAKIKPLVSSEQG</sequence>
<keyword evidence="4" id="KW-0547">Nucleotide-binding</keyword>
<evidence type="ECO:0000256" key="5">
    <source>
        <dbReference type="ARBA" id="ARBA00022821"/>
    </source>
</evidence>
<dbReference type="InterPro" id="IPR041118">
    <property type="entry name" value="Rx_N"/>
</dbReference>
<evidence type="ECO:0000256" key="3">
    <source>
        <dbReference type="ARBA" id="ARBA00022737"/>
    </source>
</evidence>
<keyword evidence="2" id="KW-0433">Leucine-rich repeat</keyword>
<dbReference type="Pfam" id="PF23559">
    <property type="entry name" value="WHD_DRP"/>
    <property type="match status" value="1"/>
</dbReference>
<dbReference type="FunFam" id="1.10.10.10:FF:000322">
    <property type="entry name" value="Probable disease resistance protein At1g63360"/>
    <property type="match status" value="1"/>
</dbReference>
<dbReference type="Gene3D" id="1.10.10.10">
    <property type="entry name" value="Winged helix-like DNA-binding domain superfamily/Winged helix DNA-binding domain"/>
    <property type="match status" value="1"/>
</dbReference>
<dbReference type="GO" id="GO:0009626">
    <property type="term" value="P:plant-type hypersensitive response"/>
    <property type="evidence" value="ECO:0007669"/>
    <property type="project" value="UniProtKB-ARBA"/>
</dbReference>
<dbReference type="InterPro" id="IPR038005">
    <property type="entry name" value="RX-like_CC"/>
</dbReference>
<evidence type="ECO:0000313" key="12">
    <source>
        <dbReference type="Proteomes" id="UP000324897"/>
    </source>
</evidence>
<dbReference type="Pfam" id="PF23598">
    <property type="entry name" value="LRR_14"/>
    <property type="match status" value="1"/>
</dbReference>
<dbReference type="GO" id="GO:0002758">
    <property type="term" value="P:innate immune response-activating signaling pathway"/>
    <property type="evidence" value="ECO:0007669"/>
    <property type="project" value="UniProtKB-ARBA"/>
</dbReference>
<reference evidence="11 12" key="1">
    <citation type="journal article" date="2019" name="Sci. Rep.">
        <title>A high-quality genome of Eragrostis curvula grass provides insights into Poaceae evolution and supports new strategies to enhance forage quality.</title>
        <authorList>
            <person name="Carballo J."/>
            <person name="Santos B.A.C.M."/>
            <person name="Zappacosta D."/>
            <person name="Garbus I."/>
            <person name="Selva J.P."/>
            <person name="Gallo C.A."/>
            <person name="Diaz A."/>
            <person name="Albertini E."/>
            <person name="Caccamo M."/>
            <person name="Echenique V."/>
        </authorList>
    </citation>
    <scope>NUCLEOTIDE SEQUENCE [LARGE SCALE GENOMIC DNA]</scope>
    <source>
        <strain evidence="12">cv. Victoria</strain>
        <tissue evidence="11">Leaf</tissue>
    </source>
</reference>
<dbReference type="OrthoDB" id="644366at2759"/>
<accession>A0A5J9UNB6</accession>
<dbReference type="SUPFAM" id="SSF52058">
    <property type="entry name" value="L domain-like"/>
    <property type="match status" value="1"/>
</dbReference>
<name>A0A5J9UNB6_9POAL</name>
<dbReference type="InterPro" id="IPR058922">
    <property type="entry name" value="WHD_DRP"/>
</dbReference>
<dbReference type="AlphaFoldDB" id="A0A5J9UNB6"/>
<evidence type="ECO:0000313" key="11">
    <source>
        <dbReference type="EMBL" id="TVU24904.1"/>
    </source>
</evidence>
<feature type="domain" description="NB-ARC" evidence="7">
    <location>
        <begin position="123"/>
        <end position="186"/>
    </location>
</feature>
<evidence type="ECO:0000259" key="10">
    <source>
        <dbReference type="Pfam" id="PF23598"/>
    </source>
</evidence>
<dbReference type="InterPro" id="IPR027417">
    <property type="entry name" value="P-loop_NTPase"/>
</dbReference>
<evidence type="ECO:0000256" key="1">
    <source>
        <dbReference type="ARBA" id="ARBA00008894"/>
    </source>
</evidence>
<evidence type="ECO:0008006" key="13">
    <source>
        <dbReference type="Google" id="ProtNLM"/>
    </source>
</evidence>
<feature type="domain" description="Disease resistance N-terminal" evidence="8">
    <location>
        <begin position="2"/>
        <end position="37"/>
    </location>
</feature>
<dbReference type="Pfam" id="PF00931">
    <property type="entry name" value="NB-ARC"/>
    <property type="match status" value="1"/>
</dbReference>
<dbReference type="GO" id="GO:0043531">
    <property type="term" value="F:ADP binding"/>
    <property type="evidence" value="ECO:0007669"/>
    <property type="project" value="InterPro"/>
</dbReference>
<dbReference type="PANTHER" id="PTHR23155">
    <property type="entry name" value="DISEASE RESISTANCE PROTEIN RP"/>
    <property type="match status" value="1"/>
</dbReference>
<dbReference type="InterPro" id="IPR002182">
    <property type="entry name" value="NB-ARC"/>
</dbReference>
<proteinExistence type="inferred from homology"/>
<dbReference type="Proteomes" id="UP000324897">
    <property type="component" value="Chromosome 2"/>
</dbReference>
<dbReference type="CDD" id="cd14798">
    <property type="entry name" value="RX-CC_like"/>
    <property type="match status" value="1"/>
</dbReference>
<evidence type="ECO:0000259" key="8">
    <source>
        <dbReference type="Pfam" id="PF18052"/>
    </source>
</evidence>
<dbReference type="Gene3D" id="1.20.5.4130">
    <property type="match status" value="1"/>
</dbReference>